<gene>
    <name evidence="1" type="ORF">EHS15_02860</name>
</gene>
<keyword evidence="2" id="KW-1185">Reference proteome</keyword>
<dbReference type="Proteomes" id="UP000298058">
    <property type="component" value="Unassembled WGS sequence"/>
</dbReference>
<reference evidence="1" key="1">
    <citation type="journal article" date="2019" name="PLoS Negl. Trop. Dis.">
        <title>Revisiting the worldwide diversity of Leptospira species in the environment.</title>
        <authorList>
            <person name="Vincent A.T."/>
            <person name="Schiettekatte O."/>
            <person name="Bourhy P."/>
            <person name="Veyrier F.J."/>
            <person name="Picardeau M."/>
        </authorList>
    </citation>
    <scope>NUCLEOTIDE SEQUENCE [LARGE SCALE GENOMIC DNA]</scope>
    <source>
        <strain evidence="1">201300427</strain>
    </source>
</reference>
<evidence type="ECO:0000313" key="2">
    <source>
        <dbReference type="Proteomes" id="UP000298058"/>
    </source>
</evidence>
<evidence type="ECO:0000313" key="1">
    <source>
        <dbReference type="EMBL" id="TGN20550.1"/>
    </source>
</evidence>
<accession>A0A4R9M1G4</accession>
<organism evidence="1 2">
    <name type="scientific">Leptospira idonii</name>
    <dbReference type="NCBI Taxonomy" id="1193500"/>
    <lineage>
        <taxon>Bacteria</taxon>
        <taxon>Pseudomonadati</taxon>
        <taxon>Spirochaetota</taxon>
        <taxon>Spirochaetia</taxon>
        <taxon>Leptospirales</taxon>
        <taxon>Leptospiraceae</taxon>
        <taxon>Leptospira</taxon>
    </lineage>
</organism>
<dbReference type="RefSeq" id="WP_135759037.1">
    <property type="nucleotide sequence ID" value="NZ_RQHW01000010.1"/>
</dbReference>
<sequence>MDSKYFSIGELENFKFRFKKKIQSDSFQNRSDKDKNRSSREWEAIHSSVWSAMITSNFKSLLSSK</sequence>
<dbReference type="EMBL" id="RQHW01000010">
    <property type="protein sequence ID" value="TGN20550.1"/>
    <property type="molecule type" value="Genomic_DNA"/>
</dbReference>
<proteinExistence type="predicted"/>
<dbReference type="AlphaFoldDB" id="A0A4R9M1G4"/>
<protein>
    <submittedName>
        <fullName evidence="1">Uncharacterized protein</fullName>
    </submittedName>
</protein>
<name>A0A4R9M1G4_9LEPT</name>
<comment type="caution">
    <text evidence="1">The sequence shown here is derived from an EMBL/GenBank/DDBJ whole genome shotgun (WGS) entry which is preliminary data.</text>
</comment>